<evidence type="ECO:0000256" key="5">
    <source>
        <dbReference type="PROSITE-ProRule" id="PRU00277"/>
    </source>
</evidence>
<dbReference type="PROSITE" id="PS50059">
    <property type="entry name" value="FKBP_PPIASE"/>
    <property type="match status" value="1"/>
</dbReference>
<dbReference type="Pfam" id="PF00254">
    <property type="entry name" value="FKBP_C"/>
    <property type="match status" value="1"/>
</dbReference>
<dbReference type="RefSeq" id="WP_082125736.1">
    <property type="nucleotide sequence ID" value="NZ_JACHEK010000008.1"/>
</dbReference>
<name>A0A841JXH9_9BACT</name>
<evidence type="ECO:0000259" key="8">
    <source>
        <dbReference type="PROSITE" id="PS50059"/>
    </source>
</evidence>
<evidence type="ECO:0000256" key="2">
    <source>
        <dbReference type="ARBA" id="ARBA00006577"/>
    </source>
</evidence>
<dbReference type="OrthoDB" id="280278at2"/>
<feature type="chain" id="PRO_5032829255" description="Peptidyl-prolyl cis-trans isomerase" evidence="7">
    <location>
        <begin position="27"/>
        <end position="181"/>
    </location>
</feature>
<dbReference type="EMBL" id="JACHEK010000008">
    <property type="protein sequence ID" value="MBB6146113.1"/>
    <property type="molecule type" value="Genomic_DNA"/>
</dbReference>
<dbReference type="PANTHER" id="PTHR43811:SF19">
    <property type="entry name" value="39 KDA FK506-BINDING NUCLEAR PROTEIN"/>
    <property type="match status" value="1"/>
</dbReference>
<comment type="catalytic activity">
    <reaction evidence="1 5 6">
        <text>[protein]-peptidylproline (omega=180) = [protein]-peptidylproline (omega=0)</text>
        <dbReference type="Rhea" id="RHEA:16237"/>
        <dbReference type="Rhea" id="RHEA-COMP:10747"/>
        <dbReference type="Rhea" id="RHEA-COMP:10748"/>
        <dbReference type="ChEBI" id="CHEBI:83833"/>
        <dbReference type="ChEBI" id="CHEBI:83834"/>
        <dbReference type="EC" id="5.2.1.8"/>
    </reaction>
</comment>
<organism evidence="9 10">
    <name type="scientific">Silvibacterium bohemicum</name>
    <dbReference type="NCBI Taxonomy" id="1577686"/>
    <lineage>
        <taxon>Bacteria</taxon>
        <taxon>Pseudomonadati</taxon>
        <taxon>Acidobacteriota</taxon>
        <taxon>Terriglobia</taxon>
        <taxon>Terriglobales</taxon>
        <taxon>Acidobacteriaceae</taxon>
        <taxon>Silvibacterium</taxon>
    </lineage>
</organism>
<proteinExistence type="inferred from homology"/>
<evidence type="ECO:0000256" key="1">
    <source>
        <dbReference type="ARBA" id="ARBA00000971"/>
    </source>
</evidence>
<evidence type="ECO:0000313" key="10">
    <source>
        <dbReference type="Proteomes" id="UP000538666"/>
    </source>
</evidence>
<dbReference type="EC" id="5.2.1.8" evidence="6"/>
<dbReference type="FunFam" id="3.10.50.40:FF:000006">
    <property type="entry name" value="Peptidyl-prolyl cis-trans isomerase"/>
    <property type="match status" value="1"/>
</dbReference>
<evidence type="ECO:0000256" key="7">
    <source>
        <dbReference type="SAM" id="SignalP"/>
    </source>
</evidence>
<dbReference type="InterPro" id="IPR001179">
    <property type="entry name" value="PPIase_FKBP_dom"/>
</dbReference>
<sequence length="181" mass="19536">MYSVRSTSFALSLLASGLLLSNPLFAQTAPAKPATTASKPATPVHRKVVPAAPATPPLPKNIPPAKAPVKVQFALRYQDITVGTGDEAQPGEFYSVNYTGWLATDGTKFDSSYDRGQAFEFMQGRRSVIVGWDEGFVGMKVGGKRRLFIPYQLAYGVAGRGQIPAKADLIFDVELMGVRQQ</sequence>
<accession>A0A841JXH9</accession>
<dbReference type="PANTHER" id="PTHR43811">
    <property type="entry name" value="FKBP-TYPE PEPTIDYL-PROLYL CIS-TRANS ISOMERASE FKPA"/>
    <property type="match status" value="1"/>
</dbReference>
<keyword evidence="7" id="KW-0732">Signal</keyword>
<gene>
    <name evidence="9" type="ORF">HNQ77_004083</name>
</gene>
<keyword evidence="4 5" id="KW-0413">Isomerase</keyword>
<evidence type="ECO:0000256" key="4">
    <source>
        <dbReference type="ARBA" id="ARBA00023235"/>
    </source>
</evidence>
<evidence type="ECO:0000256" key="3">
    <source>
        <dbReference type="ARBA" id="ARBA00023110"/>
    </source>
</evidence>
<reference evidence="9 10" key="1">
    <citation type="submission" date="2020-08" db="EMBL/GenBank/DDBJ databases">
        <title>Genomic Encyclopedia of Type Strains, Phase IV (KMG-IV): sequencing the most valuable type-strain genomes for metagenomic binning, comparative biology and taxonomic classification.</title>
        <authorList>
            <person name="Goeker M."/>
        </authorList>
    </citation>
    <scope>NUCLEOTIDE SEQUENCE [LARGE SCALE GENOMIC DNA]</scope>
    <source>
        <strain evidence="9 10">DSM 103733</strain>
    </source>
</reference>
<dbReference type="SUPFAM" id="SSF54534">
    <property type="entry name" value="FKBP-like"/>
    <property type="match status" value="1"/>
</dbReference>
<comment type="caution">
    <text evidence="9">The sequence shown here is derived from an EMBL/GenBank/DDBJ whole genome shotgun (WGS) entry which is preliminary data.</text>
</comment>
<dbReference type="AlphaFoldDB" id="A0A841JXH9"/>
<evidence type="ECO:0000313" key="9">
    <source>
        <dbReference type="EMBL" id="MBB6146113.1"/>
    </source>
</evidence>
<protein>
    <recommendedName>
        <fullName evidence="6">Peptidyl-prolyl cis-trans isomerase</fullName>
        <ecNumber evidence="6">5.2.1.8</ecNumber>
    </recommendedName>
</protein>
<dbReference type="InterPro" id="IPR046357">
    <property type="entry name" value="PPIase_dom_sf"/>
</dbReference>
<dbReference type="Gene3D" id="3.10.50.40">
    <property type="match status" value="1"/>
</dbReference>
<evidence type="ECO:0000256" key="6">
    <source>
        <dbReference type="RuleBase" id="RU003915"/>
    </source>
</evidence>
<feature type="domain" description="PPIase FKBP-type" evidence="8">
    <location>
        <begin position="91"/>
        <end position="179"/>
    </location>
</feature>
<feature type="signal peptide" evidence="7">
    <location>
        <begin position="1"/>
        <end position="26"/>
    </location>
</feature>
<dbReference type="GO" id="GO:0003755">
    <property type="term" value="F:peptidyl-prolyl cis-trans isomerase activity"/>
    <property type="evidence" value="ECO:0007669"/>
    <property type="project" value="UniProtKB-UniRule"/>
</dbReference>
<keyword evidence="10" id="KW-1185">Reference proteome</keyword>
<keyword evidence="3 5" id="KW-0697">Rotamase</keyword>
<dbReference type="Proteomes" id="UP000538666">
    <property type="component" value="Unassembled WGS sequence"/>
</dbReference>
<comment type="similarity">
    <text evidence="2 6">Belongs to the FKBP-type PPIase family.</text>
</comment>